<dbReference type="GO" id="GO:0046872">
    <property type="term" value="F:metal ion binding"/>
    <property type="evidence" value="ECO:0007669"/>
    <property type="project" value="UniProtKB-KW"/>
</dbReference>
<dbReference type="PROSITE" id="PS51885">
    <property type="entry name" value="NEPRILYSIN"/>
    <property type="match status" value="1"/>
</dbReference>
<dbReference type="CDD" id="cd08662">
    <property type="entry name" value="M13"/>
    <property type="match status" value="1"/>
</dbReference>
<dbReference type="GO" id="GO:0005886">
    <property type="term" value="C:plasma membrane"/>
    <property type="evidence" value="ECO:0007669"/>
    <property type="project" value="TreeGrafter"/>
</dbReference>
<evidence type="ECO:0000256" key="4">
    <source>
        <dbReference type="ARBA" id="ARBA00022670"/>
    </source>
</evidence>
<keyword evidence="5" id="KW-0479">Metal-binding</keyword>
<accession>A0A1S5QN34</accession>
<feature type="transmembrane region" description="Helical" evidence="9">
    <location>
        <begin position="28"/>
        <end position="50"/>
    </location>
</feature>
<name>A0A1S5QN34_TITSE</name>
<evidence type="ECO:0000256" key="5">
    <source>
        <dbReference type="ARBA" id="ARBA00022723"/>
    </source>
</evidence>
<dbReference type="Pfam" id="PF01431">
    <property type="entry name" value="Peptidase_M13"/>
    <property type="match status" value="1"/>
</dbReference>
<evidence type="ECO:0000256" key="8">
    <source>
        <dbReference type="ARBA" id="ARBA00023049"/>
    </source>
</evidence>
<evidence type="ECO:0000256" key="3">
    <source>
        <dbReference type="ARBA" id="ARBA00007357"/>
    </source>
</evidence>
<dbReference type="InterPro" id="IPR042089">
    <property type="entry name" value="Peptidase_M13_dom_2"/>
</dbReference>
<keyword evidence="7" id="KW-0862">Zinc</keyword>
<keyword evidence="9" id="KW-0812">Transmembrane</keyword>
<proteinExistence type="evidence at transcript level"/>
<comment type="cofactor">
    <cofactor evidence="1">
        <name>Zn(2+)</name>
        <dbReference type="ChEBI" id="CHEBI:29105"/>
    </cofactor>
</comment>
<dbReference type="Gene3D" id="3.40.390.10">
    <property type="entry name" value="Collagenase (Catalytic Domain)"/>
    <property type="match status" value="1"/>
</dbReference>
<keyword evidence="6" id="KW-0378">Hydrolase</keyword>
<dbReference type="GO" id="GO:0016485">
    <property type="term" value="P:protein processing"/>
    <property type="evidence" value="ECO:0007669"/>
    <property type="project" value="TreeGrafter"/>
</dbReference>
<evidence type="ECO:0000259" key="11">
    <source>
        <dbReference type="Pfam" id="PF05649"/>
    </source>
</evidence>
<dbReference type="AlphaFoldDB" id="A0A1S5QN34"/>
<dbReference type="GO" id="GO:0004222">
    <property type="term" value="F:metalloendopeptidase activity"/>
    <property type="evidence" value="ECO:0007669"/>
    <property type="project" value="InterPro"/>
</dbReference>
<dbReference type="PANTHER" id="PTHR11733">
    <property type="entry name" value="ZINC METALLOPROTEASE FAMILY M13 NEPRILYSIN-RELATED"/>
    <property type="match status" value="1"/>
</dbReference>
<reference evidence="12" key="1">
    <citation type="submission" date="2015-04" db="EMBL/GenBank/DDBJ databases">
        <title>Proteases from Tityus serrulatus venom gland: venom proteases and peptide maturation.</title>
        <authorList>
            <person name="Carmo A.O."/>
            <person name="Martins A.P.V."/>
            <person name="Oliveira-Mendes B.B.R."/>
            <person name="Horta C.C.R."/>
            <person name="Dantas A.E."/>
            <person name="Kalapothakis E."/>
        </authorList>
    </citation>
    <scope>NUCLEOTIDE SEQUENCE</scope>
</reference>
<dbReference type="InterPro" id="IPR008753">
    <property type="entry name" value="Peptidase_M13_N"/>
</dbReference>
<evidence type="ECO:0000313" key="12">
    <source>
        <dbReference type="EMBL" id="AMO02505.1"/>
    </source>
</evidence>
<keyword evidence="9" id="KW-0472">Membrane</keyword>
<feature type="domain" description="Peptidase M13 C-terminal" evidence="10">
    <location>
        <begin position="542"/>
        <end position="746"/>
    </location>
</feature>
<comment type="similarity">
    <text evidence="2">Belongs to the venom metalloproteinase (M12B) family.</text>
</comment>
<dbReference type="PRINTS" id="PR00786">
    <property type="entry name" value="NEPRILYSIN"/>
</dbReference>
<evidence type="ECO:0000256" key="6">
    <source>
        <dbReference type="ARBA" id="ARBA00022801"/>
    </source>
</evidence>
<dbReference type="Gene3D" id="1.10.1380.10">
    <property type="entry name" value="Neutral endopeptidase , domain2"/>
    <property type="match status" value="1"/>
</dbReference>
<dbReference type="InterPro" id="IPR018497">
    <property type="entry name" value="Peptidase_M13_C"/>
</dbReference>
<evidence type="ECO:0000256" key="9">
    <source>
        <dbReference type="SAM" id="Phobius"/>
    </source>
</evidence>
<keyword evidence="9" id="KW-1133">Transmembrane helix</keyword>
<dbReference type="InterPro" id="IPR000718">
    <property type="entry name" value="Peptidase_M13"/>
</dbReference>
<evidence type="ECO:0000256" key="7">
    <source>
        <dbReference type="ARBA" id="ARBA00022833"/>
    </source>
</evidence>
<dbReference type="InterPro" id="IPR024079">
    <property type="entry name" value="MetalloPept_cat_dom_sf"/>
</dbReference>
<evidence type="ECO:0000259" key="10">
    <source>
        <dbReference type="Pfam" id="PF01431"/>
    </source>
</evidence>
<protein>
    <submittedName>
        <fullName evidence="12">Endothelin-converting protein 5</fullName>
    </submittedName>
</protein>
<feature type="domain" description="Peptidase M13 N-terminal" evidence="11">
    <location>
        <begin position="84"/>
        <end position="470"/>
    </location>
</feature>
<keyword evidence="4" id="KW-0645">Protease</keyword>
<dbReference type="EMBL" id="KR068488">
    <property type="protein sequence ID" value="AMO02505.1"/>
    <property type="molecule type" value="mRNA"/>
</dbReference>
<evidence type="ECO:0000256" key="2">
    <source>
        <dbReference type="ARBA" id="ARBA00006629"/>
    </source>
</evidence>
<organism evidence="12">
    <name type="scientific">Tityus serrulatus</name>
    <name type="common">Brazilian yellow scorpion</name>
    <dbReference type="NCBI Taxonomy" id="6887"/>
    <lineage>
        <taxon>Eukaryota</taxon>
        <taxon>Metazoa</taxon>
        <taxon>Ecdysozoa</taxon>
        <taxon>Arthropoda</taxon>
        <taxon>Chelicerata</taxon>
        <taxon>Arachnida</taxon>
        <taxon>Scorpiones</taxon>
        <taxon>Buthida</taxon>
        <taxon>Buthoidea</taxon>
        <taxon>Buthidae</taxon>
        <taxon>Tityus</taxon>
    </lineage>
</organism>
<dbReference type="PANTHER" id="PTHR11733:SF167">
    <property type="entry name" value="FI17812P1-RELATED"/>
    <property type="match status" value="1"/>
</dbReference>
<dbReference type="Pfam" id="PF05649">
    <property type="entry name" value="Peptidase_M13_N"/>
    <property type="match status" value="1"/>
</dbReference>
<evidence type="ECO:0000256" key="1">
    <source>
        <dbReference type="ARBA" id="ARBA00001947"/>
    </source>
</evidence>
<comment type="similarity">
    <text evidence="3">Belongs to the peptidase M13 family.</text>
</comment>
<dbReference type="SUPFAM" id="SSF55486">
    <property type="entry name" value="Metalloproteases ('zincins'), catalytic domain"/>
    <property type="match status" value="1"/>
</dbReference>
<sequence>MENSKSEKKICEEKKCTLWTNRTLLERYLSLVCLLFFIAFLVMVGVLLHFQNISRRPKKEICLSNICKHSAGSILTNIDFTINPCDNFYEFSCGSYLKYTNIYDDKIRRFIDLVNYVIYLGKVQLEKPDKLNDPAFVKKVKKYYRSCLNKPNDVNEIIQGIINTINLDGWPLSENENSRSTLEEAVVLAYVYQNHPLLFNMYTAENNSYININSGSTTVRPTVLLNTTEEKWIKFKEKYLDMINYVFSKLDLSTETMNRYVNEMIDFETALAKIQDITREDNSTNSTISELQSLCPQIEWKNLFKFLFEYLHHPEEYSDEFPLKISSMDYFNDLCELIGNTKNKRVIYNLQVWNIIVPYLALIDNYFRQFIIDMKGAIYIYKIYFQELPGMNKLKWKSCIHDMEFYMGLAFNYIMIKSTNRKEDINEVKSFARQISEELGEIFSEEDWIDSYSKNITKFKLENMKYQVGYENGSINEEFLDRIVANINITDNYIENLFSVQRQVSSDNMFDPSIILFFREEIKMNPMEVGASFGMDPAGGIIELPLGLMYPPFYSFGLPKYLNFGGVAVVIGHEYSHGFDHLDYEHERSKKMENSTDEYDKKLPKIIFPEEFLEEYKKKKNCLRFQYSEFPLEGNLTIDGNQTIADNIADNSGLKVAFRVYEKYLKHHGEEPYLPGLDFTNKQMFFIGYAQLWCEVIESMKNTFEDDGHSPGKYRVLVPLMNLPEFSEVFNCPLKSYMNPVHKCKLWG</sequence>
<keyword evidence="8" id="KW-0482">Metalloprotease</keyword>